<gene>
    <name evidence="1" type="ORF">WJ33_06055</name>
</gene>
<sequence length="79" mass="8944">MSKYQKLDTLILEAIDATIKKFATINTGTVKTESERIAKEESTPRTHGDVVAWRIVDRRLQALRKAGKIRSTSTGWVRT</sequence>
<dbReference type="RefSeq" id="WP_059627415.1">
    <property type="nucleotide sequence ID" value="NZ_CP013416.1"/>
</dbReference>
<accession>A0A104EAE9</accession>
<name>A0A104EAE9_9BURK</name>
<evidence type="ECO:0000313" key="2">
    <source>
        <dbReference type="Proteomes" id="UP000064029"/>
    </source>
</evidence>
<reference evidence="1 2" key="1">
    <citation type="submission" date="2015-11" db="EMBL/GenBank/DDBJ databases">
        <title>Expanding the genomic diversity of Burkholderia species for the development of highly accurate diagnostics.</title>
        <authorList>
            <person name="Sahl J."/>
            <person name="Keim P."/>
            <person name="Wagner D."/>
        </authorList>
    </citation>
    <scope>NUCLEOTIDE SEQUENCE [LARGE SCALE GENOMIC DNA]</scope>
    <source>
        <strain evidence="1 2">MSMB2036</strain>
    </source>
</reference>
<dbReference type="AlphaFoldDB" id="A0A104EAE9"/>
<dbReference type="OrthoDB" id="6607609at2"/>
<comment type="caution">
    <text evidence="1">The sequence shown here is derived from an EMBL/GenBank/DDBJ whole genome shotgun (WGS) entry which is preliminary data.</text>
</comment>
<dbReference type="Proteomes" id="UP000064029">
    <property type="component" value="Unassembled WGS sequence"/>
</dbReference>
<dbReference type="EMBL" id="LOXM01000262">
    <property type="protein sequence ID" value="KVG55617.1"/>
    <property type="molecule type" value="Genomic_DNA"/>
</dbReference>
<organism evidence="1 2">
    <name type="scientific">Burkholderia ubonensis</name>
    <dbReference type="NCBI Taxonomy" id="101571"/>
    <lineage>
        <taxon>Bacteria</taxon>
        <taxon>Pseudomonadati</taxon>
        <taxon>Pseudomonadota</taxon>
        <taxon>Betaproteobacteria</taxon>
        <taxon>Burkholderiales</taxon>
        <taxon>Burkholderiaceae</taxon>
        <taxon>Burkholderia</taxon>
        <taxon>Burkholderia cepacia complex</taxon>
    </lineage>
</organism>
<evidence type="ECO:0000313" key="1">
    <source>
        <dbReference type="EMBL" id="KVG55617.1"/>
    </source>
</evidence>
<protein>
    <submittedName>
        <fullName evidence="1">Uncharacterized protein</fullName>
    </submittedName>
</protein>
<proteinExistence type="predicted"/>